<accession>A0ABR0SAH1</accession>
<proteinExistence type="predicted"/>
<evidence type="ECO:0000313" key="2">
    <source>
        <dbReference type="Proteomes" id="UP001338125"/>
    </source>
</evidence>
<reference evidence="1 2" key="1">
    <citation type="submission" date="2024-01" db="EMBL/GenBank/DDBJ databases">
        <title>Complete genome of Cladobotryum mycophilum ATHUM6906.</title>
        <authorList>
            <person name="Christinaki A.C."/>
            <person name="Myridakis A.I."/>
            <person name="Kouvelis V.N."/>
        </authorList>
    </citation>
    <scope>NUCLEOTIDE SEQUENCE [LARGE SCALE GENOMIC DNA]</scope>
    <source>
        <strain evidence="1 2">ATHUM6906</strain>
    </source>
</reference>
<dbReference type="Proteomes" id="UP001338125">
    <property type="component" value="Unassembled WGS sequence"/>
</dbReference>
<name>A0ABR0SAH1_9HYPO</name>
<organism evidence="1 2">
    <name type="scientific">Cladobotryum mycophilum</name>
    <dbReference type="NCBI Taxonomy" id="491253"/>
    <lineage>
        <taxon>Eukaryota</taxon>
        <taxon>Fungi</taxon>
        <taxon>Dikarya</taxon>
        <taxon>Ascomycota</taxon>
        <taxon>Pezizomycotina</taxon>
        <taxon>Sordariomycetes</taxon>
        <taxon>Hypocreomycetidae</taxon>
        <taxon>Hypocreales</taxon>
        <taxon>Hypocreaceae</taxon>
        <taxon>Cladobotryum</taxon>
    </lineage>
</organism>
<evidence type="ECO:0000313" key="1">
    <source>
        <dbReference type="EMBL" id="KAK5988969.1"/>
    </source>
</evidence>
<protein>
    <submittedName>
        <fullName evidence="1">Uncharacterized protein</fullName>
    </submittedName>
</protein>
<gene>
    <name evidence="1" type="ORF">PT974_10467</name>
</gene>
<sequence length="129" mass="14606">MEQFESAQTTVQYDSTNVVKQDHQFFKLFDSQIITMRGTPIRHDCRNIMLPPTCVMDLHEEELLDSDNHHHHHHHHQDIGRGIEPRGITSFSNKKCAHSLTHDCPYLADSNSSLCTACSIAVANGQPCV</sequence>
<comment type="caution">
    <text evidence="1">The sequence shown here is derived from an EMBL/GenBank/DDBJ whole genome shotgun (WGS) entry which is preliminary data.</text>
</comment>
<dbReference type="EMBL" id="JAVFKD010000015">
    <property type="protein sequence ID" value="KAK5988969.1"/>
    <property type="molecule type" value="Genomic_DNA"/>
</dbReference>
<keyword evidence="2" id="KW-1185">Reference proteome</keyword>